<sequence>MDVAQVTPTRLQQITEMTLANGTTAHRSPLGIVPIIMCARNGLHIN</sequence>
<accession>A0A914RND3</accession>
<proteinExistence type="predicted"/>
<protein>
    <submittedName>
        <fullName evidence="2">Uncharacterized protein</fullName>
    </submittedName>
</protein>
<name>A0A914RND3_PAREQ</name>
<keyword evidence="1" id="KW-1185">Reference proteome</keyword>
<dbReference type="WBParaSite" id="PEQ_0000781101-mRNA-1">
    <property type="protein sequence ID" value="PEQ_0000781101-mRNA-1"/>
    <property type="gene ID" value="PEQ_0000781101"/>
</dbReference>
<dbReference type="AlphaFoldDB" id="A0A914RND3"/>
<evidence type="ECO:0000313" key="2">
    <source>
        <dbReference type="WBParaSite" id="PEQ_0000781101-mRNA-1"/>
    </source>
</evidence>
<evidence type="ECO:0000313" key="1">
    <source>
        <dbReference type="Proteomes" id="UP000887564"/>
    </source>
</evidence>
<reference evidence="2" key="1">
    <citation type="submission" date="2022-11" db="UniProtKB">
        <authorList>
            <consortium name="WormBaseParasite"/>
        </authorList>
    </citation>
    <scope>IDENTIFICATION</scope>
</reference>
<dbReference type="Proteomes" id="UP000887564">
    <property type="component" value="Unplaced"/>
</dbReference>
<organism evidence="1 2">
    <name type="scientific">Parascaris equorum</name>
    <name type="common">Equine roundworm</name>
    <dbReference type="NCBI Taxonomy" id="6256"/>
    <lineage>
        <taxon>Eukaryota</taxon>
        <taxon>Metazoa</taxon>
        <taxon>Ecdysozoa</taxon>
        <taxon>Nematoda</taxon>
        <taxon>Chromadorea</taxon>
        <taxon>Rhabditida</taxon>
        <taxon>Spirurina</taxon>
        <taxon>Ascaridomorpha</taxon>
        <taxon>Ascaridoidea</taxon>
        <taxon>Ascarididae</taxon>
        <taxon>Parascaris</taxon>
    </lineage>
</organism>